<dbReference type="OrthoDB" id="9801773at2"/>
<dbReference type="InterPro" id="IPR013549">
    <property type="entry name" value="DUF1731"/>
</dbReference>
<dbReference type="Pfam" id="PF01370">
    <property type="entry name" value="Epimerase"/>
    <property type="match status" value="1"/>
</dbReference>
<proteinExistence type="inferred from homology"/>
<protein>
    <submittedName>
        <fullName evidence="4">TIGR01777 family protein</fullName>
    </submittedName>
</protein>
<dbReference type="EMBL" id="RFFI01000002">
    <property type="protein sequence ID" value="RMI14319.1"/>
    <property type="molecule type" value="Genomic_DNA"/>
</dbReference>
<accession>A0A3M2JKX7</accession>
<dbReference type="SUPFAM" id="SSF51735">
    <property type="entry name" value="NAD(P)-binding Rossmann-fold domains"/>
    <property type="match status" value="1"/>
</dbReference>
<evidence type="ECO:0000259" key="2">
    <source>
        <dbReference type="Pfam" id="PF01370"/>
    </source>
</evidence>
<evidence type="ECO:0000313" key="5">
    <source>
        <dbReference type="Proteomes" id="UP000269289"/>
    </source>
</evidence>
<dbReference type="Proteomes" id="UP000269289">
    <property type="component" value="Unassembled WGS sequence"/>
</dbReference>
<evidence type="ECO:0000256" key="1">
    <source>
        <dbReference type="ARBA" id="ARBA00009353"/>
    </source>
</evidence>
<sequence length="297" mass="31342">MIVVLAGSSGLIGTALAQRLRAEGHELRRLVRRPTQGPEERTWDPATGVLDPAHLDGADAVINLAGAGVGDKRLTDARKRVVLESRTRTTGLLARTVAGLDAPPRVLLQGSATGAYGYRGDTPVTEDDPYGDSYLAGVVRAWEGAAAPAVEHPDVRVAFLRTGIVLAPSGGALGRLLPLIRLGLGGPLGDGRQFWSWITLEDEVRAILHLLDAPVSGPVNLTAEPARQLDLVRALAERLHRPAVLPVPAFAMRLALGQFSDEILGSLRAEPAVLRASGFTHRHPTAQAAAAFVLPAS</sequence>
<evidence type="ECO:0000259" key="3">
    <source>
        <dbReference type="Pfam" id="PF08338"/>
    </source>
</evidence>
<feature type="domain" description="NAD-dependent epimerase/dehydratase" evidence="2">
    <location>
        <begin position="3"/>
        <end position="218"/>
    </location>
</feature>
<gene>
    <name evidence="4" type="ORF">EBM89_00740</name>
</gene>
<name>A0A3M2JKX7_9CELL</name>
<dbReference type="NCBIfam" id="TIGR01777">
    <property type="entry name" value="yfcH"/>
    <property type="match status" value="1"/>
</dbReference>
<dbReference type="InterPro" id="IPR010099">
    <property type="entry name" value="SDR39U1"/>
</dbReference>
<dbReference type="AlphaFoldDB" id="A0A3M2JKX7"/>
<keyword evidence="5" id="KW-1185">Reference proteome</keyword>
<reference evidence="4 5" key="1">
    <citation type="submission" date="2018-10" db="EMBL/GenBank/DDBJ databases">
        <title>Isolation, diversity and antifungal activity of actinobacteria from wheat.</title>
        <authorList>
            <person name="Han C."/>
        </authorList>
    </citation>
    <scope>NUCLEOTIDE SEQUENCE [LARGE SCALE GENOMIC DNA]</scope>
    <source>
        <strain evidence="4 5">NEAU-YY56</strain>
    </source>
</reference>
<dbReference type="RefSeq" id="WP_122147548.1">
    <property type="nucleotide sequence ID" value="NZ_RFFI01000002.1"/>
</dbReference>
<dbReference type="PANTHER" id="PTHR11092">
    <property type="entry name" value="SUGAR NUCLEOTIDE EPIMERASE RELATED"/>
    <property type="match status" value="1"/>
</dbReference>
<organism evidence="4 5">
    <name type="scientific">Cellulomonas triticagri</name>
    <dbReference type="NCBI Taxonomy" id="2483352"/>
    <lineage>
        <taxon>Bacteria</taxon>
        <taxon>Bacillati</taxon>
        <taxon>Actinomycetota</taxon>
        <taxon>Actinomycetes</taxon>
        <taxon>Micrococcales</taxon>
        <taxon>Cellulomonadaceae</taxon>
        <taxon>Cellulomonas</taxon>
    </lineage>
</organism>
<dbReference type="Pfam" id="PF08338">
    <property type="entry name" value="DUF1731"/>
    <property type="match status" value="1"/>
</dbReference>
<dbReference type="InterPro" id="IPR001509">
    <property type="entry name" value="Epimerase_deHydtase"/>
</dbReference>
<comment type="caution">
    <text evidence="4">The sequence shown here is derived from an EMBL/GenBank/DDBJ whole genome shotgun (WGS) entry which is preliminary data.</text>
</comment>
<dbReference type="PANTHER" id="PTHR11092:SF0">
    <property type="entry name" value="EPIMERASE FAMILY PROTEIN SDR39U1"/>
    <property type="match status" value="1"/>
</dbReference>
<feature type="domain" description="DUF1731" evidence="3">
    <location>
        <begin position="247"/>
        <end position="291"/>
    </location>
</feature>
<comment type="similarity">
    <text evidence="1">Belongs to the NAD(P)-dependent epimerase/dehydratase family. SDR39U1 subfamily.</text>
</comment>
<evidence type="ECO:0000313" key="4">
    <source>
        <dbReference type="EMBL" id="RMI14319.1"/>
    </source>
</evidence>
<dbReference type="Gene3D" id="3.40.50.720">
    <property type="entry name" value="NAD(P)-binding Rossmann-like Domain"/>
    <property type="match status" value="1"/>
</dbReference>
<dbReference type="InterPro" id="IPR036291">
    <property type="entry name" value="NAD(P)-bd_dom_sf"/>
</dbReference>